<name>A0ABV4WTV0_9CYAN</name>
<keyword evidence="3" id="KW-1185">Reference proteome</keyword>
<dbReference type="SUPFAM" id="SSF52540">
    <property type="entry name" value="P-loop containing nucleoside triphosphate hydrolases"/>
    <property type="match status" value="1"/>
</dbReference>
<dbReference type="InterPro" id="IPR014001">
    <property type="entry name" value="Helicase_ATP-bd"/>
</dbReference>
<dbReference type="CDD" id="cd18032">
    <property type="entry name" value="DEXHc_RE_I_III_res"/>
    <property type="match status" value="1"/>
</dbReference>
<evidence type="ECO:0000313" key="2">
    <source>
        <dbReference type="EMBL" id="MFB2838534.1"/>
    </source>
</evidence>
<dbReference type="PROSITE" id="PS51192">
    <property type="entry name" value="HELICASE_ATP_BIND_1"/>
    <property type="match status" value="1"/>
</dbReference>
<keyword evidence="2" id="KW-0067">ATP-binding</keyword>
<keyword evidence="2" id="KW-0347">Helicase</keyword>
<gene>
    <name evidence="2" type="ORF">ACE1CA_28935</name>
</gene>
<dbReference type="PANTHER" id="PTHR47396">
    <property type="entry name" value="TYPE I RESTRICTION ENZYME ECOKI R PROTEIN"/>
    <property type="match status" value="1"/>
</dbReference>
<sequence length="304" mass="35529">MTFFWDVGIENKRQVAGFFSLRDLQNLLYIRQNKVPLKELSVNLAIANRTYQQEGIQRVSERFDNGHRRALIVMATGTGKTRTIMALIELFLRANQARTVLFVADRDALVKQALDENFKVYLPSEPRDRIRTYNIDYSKRLYVGMLQTLIKCHKKFTPGFFDLVIFDECHRSIYNQFREVVEYFDGRIIGLTATPADFIDRNTFQVFHGFDNIPSFNYPYRDAVAEGYLVDYSLYQAQTHFQREGIRGANLSEEDRNTLIQQGLDPDDIDYEGTELERSVSNRDTLRRQWAEIMDVCHKDESGQ</sequence>
<dbReference type="InterPro" id="IPR050742">
    <property type="entry name" value="Helicase_Restrict-Modif_Enz"/>
</dbReference>
<feature type="domain" description="Helicase ATP-binding" evidence="1">
    <location>
        <begin position="61"/>
        <end position="213"/>
    </location>
</feature>
<dbReference type="PANTHER" id="PTHR47396:SF1">
    <property type="entry name" value="ATP-DEPENDENT HELICASE IRC3-RELATED"/>
    <property type="match status" value="1"/>
</dbReference>
<dbReference type="Proteomes" id="UP001576780">
    <property type="component" value="Unassembled WGS sequence"/>
</dbReference>
<protein>
    <submittedName>
        <fullName evidence="2">DEAD/DEAH box helicase family protein</fullName>
    </submittedName>
</protein>
<dbReference type="SMART" id="SM00487">
    <property type="entry name" value="DEXDc"/>
    <property type="match status" value="1"/>
</dbReference>
<proteinExistence type="predicted"/>
<dbReference type="GO" id="GO:0004386">
    <property type="term" value="F:helicase activity"/>
    <property type="evidence" value="ECO:0007669"/>
    <property type="project" value="UniProtKB-KW"/>
</dbReference>
<dbReference type="Pfam" id="PF04851">
    <property type="entry name" value="ResIII"/>
    <property type="match status" value="1"/>
</dbReference>
<dbReference type="InterPro" id="IPR027417">
    <property type="entry name" value="P-loop_NTPase"/>
</dbReference>
<evidence type="ECO:0000313" key="3">
    <source>
        <dbReference type="Proteomes" id="UP001576780"/>
    </source>
</evidence>
<dbReference type="EMBL" id="JBHFNT010000254">
    <property type="protein sequence ID" value="MFB2838534.1"/>
    <property type="molecule type" value="Genomic_DNA"/>
</dbReference>
<accession>A0ABV4WTV0</accession>
<dbReference type="InterPro" id="IPR006935">
    <property type="entry name" value="Helicase/UvrB_N"/>
</dbReference>
<keyword evidence="2" id="KW-0378">Hydrolase</keyword>
<dbReference type="Gene3D" id="3.40.50.300">
    <property type="entry name" value="P-loop containing nucleotide triphosphate hydrolases"/>
    <property type="match status" value="2"/>
</dbReference>
<comment type="caution">
    <text evidence="2">The sequence shown here is derived from an EMBL/GenBank/DDBJ whole genome shotgun (WGS) entry which is preliminary data.</text>
</comment>
<organism evidence="2 3">
    <name type="scientific">Floridaenema evergladense BLCC-F167</name>
    <dbReference type="NCBI Taxonomy" id="3153639"/>
    <lineage>
        <taxon>Bacteria</taxon>
        <taxon>Bacillati</taxon>
        <taxon>Cyanobacteriota</taxon>
        <taxon>Cyanophyceae</taxon>
        <taxon>Oscillatoriophycideae</taxon>
        <taxon>Aerosakkonematales</taxon>
        <taxon>Aerosakkonemataceae</taxon>
        <taxon>Floridanema</taxon>
        <taxon>Floridanema evergladense</taxon>
    </lineage>
</organism>
<reference evidence="2 3" key="1">
    <citation type="submission" date="2024-09" db="EMBL/GenBank/DDBJ databases">
        <title>Floridaenema gen nov. (Aerosakkonemataceae, Aerosakkonematales ord. nov., Cyanobacteria) from benthic tropical and subtropical fresh waters, with the description of four new species.</title>
        <authorList>
            <person name="Moretto J.A."/>
            <person name="Berthold D.E."/>
            <person name="Lefler F.W."/>
            <person name="Huang I.-S."/>
            <person name="Laughinghouse H. IV."/>
        </authorList>
    </citation>
    <scope>NUCLEOTIDE SEQUENCE [LARGE SCALE GENOMIC DNA]</scope>
    <source>
        <strain evidence="2 3">BLCC-F167</strain>
    </source>
</reference>
<dbReference type="RefSeq" id="WP_413280845.1">
    <property type="nucleotide sequence ID" value="NZ_JBHFNT010000254.1"/>
</dbReference>
<evidence type="ECO:0000259" key="1">
    <source>
        <dbReference type="PROSITE" id="PS51192"/>
    </source>
</evidence>
<keyword evidence="2" id="KW-0547">Nucleotide-binding</keyword>